<accession>A0AAF5CQB5</accession>
<sequence length="293" mass="29924">MLCQIFNSCFGTSMEVVGFCINSKEMLFNYFILSTVFVASFGQYLGNYNLNSYIPKGPGPVVGQPAVGGGVSPGSVLSPGTGVPQMGPGPVVPQSPYPIGTPSSVPCGIPPCPTRIVTITCTYPPCPAPEPIPAPEPVPAPAPPPAPVPSCVLPPCPAPAPVPVAAPAPIPSCVLPPCPAPAPVPVAAPAPVPSCVLPPCPAPAPVAVPAPVPLCAIPPCPQIYQPMPILQPAPVIVPQTPCAIPPCGVYEGLLSSSYPYTFPRYTAFLQGTLGYGSKKENKLTKKAIEKESN</sequence>
<keyword evidence="1" id="KW-1185">Reference proteome</keyword>
<organism evidence="1 2">
    <name type="scientific">Strongyloides stercoralis</name>
    <name type="common">Threadworm</name>
    <dbReference type="NCBI Taxonomy" id="6248"/>
    <lineage>
        <taxon>Eukaryota</taxon>
        <taxon>Metazoa</taxon>
        <taxon>Ecdysozoa</taxon>
        <taxon>Nematoda</taxon>
        <taxon>Chromadorea</taxon>
        <taxon>Rhabditida</taxon>
        <taxon>Tylenchina</taxon>
        <taxon>Panagrolaimomorpha</taxon>
        <taxon>Strongyloidoidea</taxon>
        <taxon>Strongyloididae</taxon>
        <taxon>Strongyloides</taxon>
    </lineage>
</organism>
<dbReference type="WBParaSite" id="TCONS_00000186.p1">
    <property type="protein sequence ID" value="TCONS_00000186.p1"/>
    <property type="gene ID" value="XLOC_000210"/>
</dbReference>
<reference evidence="2" key="1">
    <citation type="submission" date="2024-02" db="UniProtKB">
        <authorList>
            <consortium name="WormBaseParasite"/>
        </authorList>
    </citation>
    <scope>IDENTIFICATION</scope>
</reference>
<evidence type="ECO:0000313" key="1">
    <source>
        <dbReference type="Proteomes" id="UP000035681"/>
    </source>
</evidence>
<dbReference type="AlphaFoldDB" id="A0AAF5CQB5"/>
<evidence type="ECO:0000313" key="2">
    <source>
        <dbReference type="WBParaSite" id="TCONS_00000186.p1"/>
    </source>
</evidence>
<proteinExistence type="predicted"/>
<dbReference type="Proteomes" id="UP000035681">
    <property type="component" value="Unplaced"/>
</dbReference>
<name>A0AAF5CQB5_STRER</name>
<protein>
    <submittedName>
        <fullName evidence="2">VM domain-containing protein</fullName>
    </submittedName>
</protein>